<gene>
    <name evidence="2" type="ORF">DARMORV10_C03P81030.1</name>
</gene>
<sequence length="144" mass="15473">MASFHLFPLNFFITIFSPDPFITKLSISSPFLEAESAMKPDGKSPPIKHTGKTGVSSTKAVSGDPTSKKPNGKAVLHSDSSAKTCVSSARSVSGDPMSKKPNDKAVVSSPRADEVVFFRDVEFGPQEGELMDTDTKLAERRVIL</sequence>
<accession>A0A816IJY2</accession>
<proteinExistence type="predicted"/>
<name>A0A816IJY2_BRANA</name>
<dbReference type="Proteomes" id="UP001295469">
    <property type="component" value="Chromosome C03"/>
</dbReference>
<evidence type="ECO:0000256" key="1">
    <source>
        <dbReference type="SAM" id="MobiDB-lite"/>
    </source>
</evidence>
<dbReference type="EMBL" id="HG994367">
    <property type="protein sequence ID" value="CAF1710630.1"/>
    <property type="molecule type" value="Genomic_DNA"/>
</dbReference>
<feature type="compositionally biased region" description="Polar residues" evidence="1">
    <location>
        <begin position="53"/>
        <end position="69"/>
    </location>
</feature>
<protein>
    <submittedName>
        <fullName evidence="2">(rape) hypothetical protein</fullName>
    </submittedName>
</protein>
<feature type="region of interest" description="Disordered" evidence="1">
    <location>
        <begin position="35"/>
        <end position="110"/>
    </location>
</feature>
<dbReference type="AlphaFoldDB" id="A0A816IJY2"/>
<feature type="compositionally biased region" description="Polar residues" evidence="1">
    <location>
        <begin position="78"/>
        <end position="91"/>
    </location>
</feature>
<organism evidence="2">
    <name type="scientific">Brassica napus</name>
    <name type="common">Rape</name>
    <dbReference type="NCBI Taxonomy" id="3708"/>
    <lineage>
        <taxon>Eukaryota</taxon>
        <taxon>Viridiplantae</taxon>
        <taxon>Streptophyta</taxon>
        <taxon>Embryophyta</taxon>
        <taxon>Tracheophyta</taxon>
        <taxon>Spermatophyta</taxon>
        <taxon>Magnoliopsida</taxon>
        <taxon>eudicotyledons</taxon>
        <taxon>Gunneridae</taxon>
        <taxon>Pentapetalae</taxon>
        <taxon>rosids</taxon>
        <taxon>malvids</taxon>
        <taxon>Brassicales</taxon>
        <taxon>Brassicaceae</taxon>
        <taxon>Brassiceae</taxon>
        <taxon>Brassica</taxon>
    </lineage>
</organism>
<evidence type="ECO:0000313" key="2">
    <source>
        <dbReference type="EMBL" id="CAF1710630.1"/>
    </source>
</evidence>
<reference evidence="2" key="1">
    <citation type="submission" date="2021-01" db="EMBL/GenBank/DDBJ databases">
        <authorList>
            <consortium name="Genoscope - CEA"/>
            <person name="William W."/>
        </authorList>
    </citation>
    <scope>NUCLEOTIDE SEQUENCE</scope>
</reference>